<dbReference type="AlphaFoldDB" id="A0A2A9DKC2"/>
<dbReference type="EMBL" id="PDJF01000001">
    <property type="protein sequence ID" value="PFG27158.1"/>
    <property type="molecule type" value="Genomic_DNA"/>
</dbReference>
<accession>A0A2A9DKC2</accession>
<protein>
    <submittedName>
        <fullName evidence="1">Uncharacterized protein</fullName>
    </submittedName>
</protein>
<evidence type="ECO:0000313" key="1">
    <source>
        <dbReference type="EMBL" id="PFG27158.1"/>
    </source>
</evidence>
<comment type="caution">
    <text evidence="1">The sequence shown here is derived from an EMBL/GenBank/DDBJ whole genome shotgun (WGS) entry which is preliminary data.</text>
</comment>
<sequence>MDPMTGTGVRKVGDLPDLSHMSREERIATLRTRMSVIEGGAHTAPQEEAVAPKGVIDVGERLRAILPDGGLARRAVTVVGESFQLVAYILAQATDAGLRAGVVGWPELAFASVDDMGGRLQRIVAVPEPGTHGLHVATVLSEGLDLVVYRHASQGKRYTIPPSVARPLEAKLRSGRAAFLLSGAHIAAPAATLEGTVTSFHGLARGSGRITGVDINVTVQARGHVPQATTLTVGHTPTVSTEGTIRVV</sequence>
<gene>
    <name evidence="1" type="ORF">ATK06_0207</name>
</gene>
<organism evidence="1 2">
    <name type="scientific">Corynebacterium renale</name>
    <dbReference type="NCBI Taxonomy" id="1724"/>
    <lineage>
        <taxon>Bacteria</taxon>
        <taxon>Bacillati</taxon>
        <taxon>Actinomycetota</taxon>
        <taxon>Actinomycetes</taxon>
        <taxon>Mycobacteriales</taxon>
        <taxon>Corynebacteriaceae</taxon>
        <taxon>Corynebacterium</taxon>
    </lineage>
</organism>
<proteinExistence type="predicted"/>
<name>A0A2A9DKC2_9CORY</name>
<dbReference type="Proteomes" id="UP000221653">
    <property type="component" value="Unassembled WGS sequence"/>
</dbReference>
<keyword evidence="2" id="KW-1185">Reference proteome</keyword>
<evidence type="ECO:0000313" key="2">
    <source>
        <dbReference type="Proteomes" id="UP000221653"/>
    </source>
</evidence>
<reference evidence="1 2" key="1">
    <citation type="submission" date="2017-10" db="EMBL/GenBank/DDBJ databases">
        <title>Sequencing the genomes of 1000 actinobacteria strains.</title>
        <authorList>
            <person name="Klenk H.-P."/>
        </authorList>
    </citation>
    <scope>NUCLEOTIDE SEQUENCE [LARGE SCALE GENOMIC DNA]</scope>
    <source>
        <strain evidence="1 2">DSM 20688</strain>
    </source>
</reference>
<dbReference type="STRING" id="1724.GCA_001044175_00327"/>